<evidence type="ECO:0000256" key="1">
    <source>
        <dbReference type="SAM" id="SignalP"/>
    </source>
</evidence>
<name>A0ABV6ZXS1_9PROT</name>
<feature type="chain" id="PRO_5046044683" evidence="1">
    <location>
        <begin position="20"/>
        <end position="411"/>
    </location>
</feature>
<dbReference type="InterPro" id="IPR023614">
    <property type="entry name" value="Porin_dom_sf"/>
</dbReference>
<evidence type="ECO:0000259" key="2">
    <source>
        <dbReference type="Pfam" id="PF13609"/>
    </source>
</evidence>
<proteinExistence type="predicted"/>
<comment type="caution">
    <text evidence="3">The sequence shown here is derived from an EMBL/GenBank/DDBJ whole genome shotgun (WGS) entry which is preliminary data.</text>
</comment>
<sequence length="411" mass="42708">MKRTTAVLYSAFLLSTVLAATPSPAAAVTLQDTQWGPFEIETGLDLTLAAGAGDTDAINDGLLADLDAFLDAEAITDTGLRWGARFRLRAQRDHGRSGFADSVGDCTDAAADCPVAGTILQRSLATGRYVSAPRPDEPGRTAVESAHLFVRGGWGEFRAGLTPGAAAMEAIPAVTAMRSLALDAGALDPGGHAAIRTVNDASGFGPRIAVQSQRIVGLRLSASFAAETRGCGVDVCVRGRQAVSVTGTPVTALAGNRLDNAAEIAVSFDHTFSRDTRIEAAVSLLTADPSDPAAPNGYTAVQAGMRVERGDWLFGASALDAESYSALSAGLARDFGPWRIAVEAGLSDDSRIHESQRAFQIGVSRLVGDHGLIGAALRREETGFALPGGPGQRQAGGRDDVSLLFETGLRY</sequence>
<evidence type="ECO:0000313" key="4">
    <source>
        <dbReference type="Proteomes" id="UP001595379"/>
    </source>
</evidence>
<dbReference type="Pfam" id="PF13609">
    <property type="entry name" value="Porin_4"/>
    <property type="match status" value="1"/>
</dbReference>
<feature type="domain" description="Porin" evidence="2">
    <location>
        <begin position="15"/>
        <end position="366"/>
    </location>
</feature>
<evidence type="ECO:0000313" key="3">
    <source>
        <dbReference type="EMBL" id="MFC2926281.1"/>
    </source>
</evidence>
<accession>A0ABV6ZXS1</accession>
<organism evidence="3 4">
    <name type="scientific">Hyphobacterium vulgare</name>
    <dbReference type="NCBI Taxonomy" id="1736751"/>
    <lineage>
        <taxon>Bacteria</taxon>
        <taxon>Pseudomonadati</taxon>
        <taxon>Pseudomonadota</taxon>
        <taxon>Alphaproteobacteria</taxon>
        <taxon>Maricaulales</taxon>
        <taxon>Maricaulaceae</taxon>
        <taxon>Hyphobacterium</taxon>
    </lineage>
</organism>
<reference evidence="4" key="1">
    <citation type="journal article" date="2019" name="Int. J. Syst. Evol. Microbiol.">
        <title>The Global Catalogue of Microorganisms (GCM) 10K type strain sequencing project: providing services to taxonomists for standard genome sequencing and annotation.</title>
        <authorList>
            <consortium name="The Broad Institute Genomics Platform"/>
            <consortium name="The Broad Institute Genome Sequencing Center for Infectious Disease"/>
            <person name="Wu L."/>
            <person name="Ma J."/>
        </authorList>
    </citation>
    <scope>NUCLEOTIDE SEQUENCE [LARGE SCALE GENOMIC DNA]</scope>
    <source>
        <strain evidence="4">KCTC 52487</strain>
    </source>
</reference>
<gene>
    <name evidence="3" type="ORF">ACFOOR_09195</name>
</gene>
<dbReference type="EMBL" id="JBHRSV010000016">
    <property type="protein sequence ID" value="MFC2926281.1"/>
    <property type="molecule type" value="Genomic_DNA"/>
</dbReference>
<protein>
    <submittedName>
        <fullName evidence="3">Porin</fullName>
    </submittedName>
</protein>
<dbReference type="Proteomes" id="UP001595379">
    <property type="component" value="Unassembled WGS sequence"/>
</dbReference>
<dbReference type="Gene3D" id="2.40.160.10">
    <property type="entry name" value="Porin"/>
    <property type="match status" value="1"/>
</dbReference>
<keyword evidence="1" id="KW-0732">Signal</keyword>
<dbReference type="SUPFAM" id="SSF56935">
    <property type="entry name" value="Porins"/>
    <property type="match status" value="1"/>
</dbReference>
<keyword evidence="4" id="KW-1185">Reference proteome</keyword>
<dbReference type="InterPro" id="IPR033900">
    <property type="entry name" value="Gram_neg_porin_domain"/>
</dbReference>
<feature type="signal peptide" evidence="1">
    <location>
        <begin position="1"/>
        <end position="19"/>
    </location>
</feature>
<dbReference type="RefSeq" id="WP_343164593.1">
    <property type="nucleotide sequence ID" value="NZ_JBHRSV010000016.1"/>
</dbReference>